<feature type="transmembrane region" description="Helical" evidence="5">
    <location>
        <begin position="96"/>
        <end position="122"/>
    </location>
</feature>
<evidence type="ECO:0000256" key="1">
    <source>
        <dbReference type="ARBA" id="ARBA00004141"/>
    </source>
</evidence>
<gene>
    <name evidence="7" type="ORF">SAMN04488040_0685</name>
</gene>
<keyword evidence="2 5" id="KW-0812">Transmembrane</keyword>
<dbReference type="Proteomes" id="UP000199239">
    <property type="component" value="Unassembled WGS sequence"/>
</dbReference>
<dbReference type="EMBL" id="FPAJ01000001">
    <property type="protein sequence ID" value="SFS50817.1"/>
    <property type="molecule type" value="Genomic_DNA"/>
</dbReference>
<dbReference type="InterPro" id="IPR010432">
    <property type="entry name" value="RDD"/>
</dbReference>
<feature type="transmembrane region" description="Helical" evidence="5">
    <location>
        <begin position="49"/>
        <end position="76"/>
    </location>
</feature>
<evidence type="ECO:0000313" key="8">
    <source>
        <dbReference type="Proteomes" id="UP000199239"/>
    </source>
</evidence>
<evidence type="ECO:0000259" key="6">
    <source>
        <dbReference type="Pfam" id="PF06271"/>
    </source>
</evidence>
<dbReference type="OrthoDB" id="7270324at2"/>
<feature type="domain" description="RDD" evidence="6">
    <location>
        <begin position="18"/>
        <end position="134"/>
    </location>
</feature>
<evidence type="ECO:0000256" key="4">
    <source>
        <dbReference type="ARBA" id="ARBA00023136"/>
    </source>
</evidence>
<name>A0A1I6QEB3_9RHOB</name>
<proteinExistence type="predicted"/>
<keyword evidence="8" id="KW-1185">Reference proteome</keyword>
<dbReference type="STRING" id="394264.SAMN04488040_0685"/>
<evidence type="ECO:0000256" key="5">
    <source>
        <dbReference type="SAM" id="Phobius"/>
    </source>
</evidence>
<feature type="transmembrane region" description="Helical" evidence="5">
    <location>
        <begin position="22"/>
        <end position="42"/>
    </location>
</feature>
<evidence type="ECO:0000256" key="2">
    <source>
        <dbReference type="ARBA" id="ARBA00022692"/>
    </source>
</evidence>
<accession>A0A1I6QEB3</accession>
<dbReference type="AlphaFoldDB" id="A0A1I6QEB3"/>
<keyword evidence="3 5" id="KW-1133">Transmembrane helix</keyword>
<evidence type="ECO:0000256" key="3">
    <source>
        <dbReference type="ARBA" id="ARBA00022989"/>
    </source>
</evidence>
<dbReference type="Pfam" id="PF06271">
    <property type="entry name" value="RDD"/>
    <property type="match status" value="1"/>
</dbReference>
<evidence type="ECO:0000313" key="7">
    <source>
        <dbReference type="EMBL" id="SFS50817.1"/>
    </source>
</evidence>
<dbReference type="RefSeq" id="WP_093915391.1">
    <property type="nucleotide sequence ID" value="NZ_FPAJ01000001.1"/>
</dbReference>
<keyword evidence="4 5" id="KW-0472">Membrane</keyword>
<reference evidence="8" key="1">
    <citation type="submission" date="2016-10" db="EMBL/GenBank/DDBJ databases">
        <authorList>
            <person name="Varghese N."/>
            <person name="Submissions S."/>
        </authorList>
    </citation>
    <scope>NUCLEOTIDE SEQUENCE [LARGE SCALE GENOMIC DNA]</scope>
    <source>
        <strain evidence="8">DSM 23422</strain>
    </source>
</reference>
<organism evidence="7 8">
    <name type="scientific">Sulfitobacter marinus</name>
    <dbReference type="NCBI Taxonomy" id="394264"/>
    <lineage>
        <taxon>Bacteria</taxon>
        <taxon>Pseudomonadati</taxon>
        <taxon>Pseudomonadota</taxon>
        <taxon>Alphaproteobacteria</taxon>
        <taxon>Rhodobacterales</taxon>
        <taxon>Roseobacteraceae</taxon>
        <taxon>Sulfitobacter</taxon>
    </lineage>
</organism>
<protein>
    <submittedName>
        <fullName evidence="7">Uncharacterized membrane protein YckC, RDD family</fullName>
    </submittedName>
</protein>
<dbReference type="GO" id="GO:0016020">
    <property type="term" value="C:membrane"/>
    <property type="evidence" value="ECO:0007669"/>
    <property type="project" value="UniProtKB-SubCell"/>
</dbReference>
<sequence length="145" mass="16061">MTLPPDPDTQPEFYSGVATKRLFAWVVDAIIILIACLVVLPFTAFTDLFFFPLMMLVIGFFYRVATLSSGSSTWGMRLMGMELRTQNDEPLDTGTAFLHTVGYTISISVMPLQLISIVLMATTARCQGLSDMVLGTVALNRRKEI</sequence>
<comment type="subcellular location">
    <subcellularLocation>
        <location evidence="1">Membrane</location>
        <topology evidence="1">Multi-pass membrane protein</topology>
    </subcellularLocation>
</comment>